<protein>
    <recommendedName>
        <fullName evidence="1">YozE SAM-like domain-containing protein</fullName>
    </recommendedName>
</protein>
<evidence type="ECO:0000313" key="3">
    <source>
        <dbReference type="Proteomes" id="UP000070422"/>
    </source>
</evidence>
<dbReference type="AlphaFoldDB" id="A0A133Y0W3"/>
<evidence type="ECO:0000313" key="2">
    <source>
        <dbReference type="EMBL" id="KXB36822.1"/>
    </source>
</evidence>
<dbReference type="InterPro" id="IPR023089">
    <property type="entry name" value="YozE_SAM-like"/>
</dbReference>
<dbReference type="Pfam" id="PF06855">
    <property type="entry name" value="YozE_SAM_like"/>
    <property type="match status" value="1"/>
</dbReference>
<name>A0A133Y0W3_9LACT</name>
<feature type="domain" description="YozE SAM-like" evidence="1">
    <location>
        <begin position="6"/>
        <end position="73"/>
    </location>
</feature>
<dbReference type="Proteomes" id="UP000070422">
    <property type="component" value="Unassembled WGS sequence"/>
</dbReference>
<reference evidence="2 3" key="1">
    <citation type="submission" date="2016-01" db="EMBL/GenBank/DDBJ databases">
        <authorList>
            <person name="Oliw E.H."/>
        </authorList>
    </citation>
    <scope>NUCLEOTIDE SEQUENCE [LARGE SCALE GENOMIC DNA]</scope>
    <source>
        <strain evidence="2 3">KA00635</strain>
    </source>
</reference>
<dbReference type="RefSeq" id="WP_257963280.1">
    <property type="nucleotide sequence ID" value="NZ_CP118095.1"/>
</dbReference>
<sequence>MVLRPFYQYVQKYRNPSAQHPTAVEELAELIYLDGDFPKSSTEFHQLSDYIELNSRYSHFVGTFDDVWKAYLNND</sequence>
<dbReference type="NCBIfam" id="NF010193">
    <property type="entry name" value="PRK13672.1"/>
    <property type="match status" value="1"/>
</dbReference>
<organism evidence="2 3">
    <name type="scientific">Aerococcus christensenii</name>
    <dbReference type="NCBI Taxonomy" id="87541"/>
    <lineage>
        <taxon>Bacteria</taxon>
        <taxon>Bacillati</taxon>
        <taxon>Bacillota</taxon>
        <taxon>Bacilli</taxon>
        <taxon>Lactobacillales</taxon>
        <taxon>Aerococcaceae</taxon>
        <taxon>Aerococcus</taxon>
    </lineage>
</organism>
<gene>
    <name evidence="2" type="ORF">HMPREF3187_00710</name>
</gene>
<proteinExistence type="predicted"/>
<dbReference type="STRING" id="87541.AWM71_07240"/>
<dbReference type="Gene3D" id="1.10.150.260">
    <property type="entry name" value="YozE SAM-like"/>
    <property type="match status" value="1"/>
</dbReference>
<comment type="caution">
    <text evidence="2">The sequence shown here is derived from an EMBL/GenBank/DDBJ whole genome shotgun (WGS) entry which is preliminary data.</text>
</comment>
<dbReference type="EMBL" id="LSCQ01000037">
    <property type="protein sequence ID" value="KXB36822.1"/>
    <property type="molecule type" value="Genomic_DNA"/>
</dbReference>
<accession>A0A133Y0W3</accession>
<dbReference type="SUPFAM" id="SSF140652">
    <property type="entry name" value="YozE-like"/>
    <property type="match status" value="1"/>
</dbReference>
<evidence type="ECO:0000259" key="1">
    <source>
        <dbReference type="Pfam" id="PF06855"/>
    </source>
</evidence>
<dbReference type="InterPro" id="IPR036806">
    <property type="entry name" value="YozE_SAM-like_sf"/>
</dbReference>
<dbReference type="PATRIC" id="fig|87541.4.peg.709"/>